<dbReference type="HOGENOM" id="CLU_1052795_0_0_0"/>
<protein>
    <submittedName>
        <fullName evidence="2">Uncharacterized protein</fullName>
    </submittedName>
</protein>
<accession>A9AVK3</accession>
<dbReference type="AlphaFoldDB" id="A9AVK3"/>
<keyword evidence="1" id="KW-0812">Transmembrane</keyword>
<evidence type="ECO:0000313" key="2">
    <source>
        <dbReference type="EMBL" id="ABX04694.1"/>
    </source>
</evidence>
<sequence length="264" mass="29083">MIVGSFQPSAAQTGFASTINRTLIPYNAPTGTHREFATSVNVGHGPNREKARFLIQMVDLPHVAGPYARICGIVDHHCPHQNVCLTLHFVWYIVHFSLLDEDLVMSFHEKSAWASLLAVGLVFTPYFVVVLRYPLAFGILVVAVIALVLILMGFHSINAISSTLIRKRGTTPPIDELDQLIELRAAKRAGFVLAFAVLTWCLLAMVFVPVWGVAAGGPSNNLAEFRLPITQVLTAIHWLFASFVLANCVYYASIVVSYRKLTHG</sequence>
<feature type="transmembrane region" description="Helical" evidence="1">
    <location>
        <begin position="235"/>
        <end position="258"/>
    </location>
</feature>
<dbReference type="Proteomes" id="UP000000787">
    <property type="component" value="Chromosome"/>
</dbReference>
<organism evidence="2 3">
    <name type="scientific">Herpetosiphon aurantiacus (strain ATCC 23779 / DSM 785 / 114-95)</name>
    <dbReference type="NCBI Taxonomy" id="316274"/>
    <lineage>
        <taxon>Bacteria</taxon>
        <taxon>Bacillati</taxon>
        <taxon>Chloroflexota</taxon>
        <taxon>Chloroflexia</taxon>
        <taxon>Herpetosiphonales</taxon>
        <taxon>Herpetosiphonaceae</taxon>
        <taxon>Herpetosiphon</taxon>
    </lineage>
</organism>
<keyword evidence="1" id="KW-0472">Membrane</keyword>
<gene>
    <name evidence="2" type="ordered locus">Haur_2053</name>
</gene>
<dbReference type="KEGG" id="hau:Haur_2053"/>
<feature type="transmembrane region" description="Helical" evidence="1">
    <location>
        <begin position="135"/>
        <end position="157"/>
    </location>
</feature>
<evidence type="ECO:0000313" key="3">
    <source>
        <dbReference type="Proteomes" id="UP000000787"/>
    </source>
</evidence>
<dbReference type="InParanoid" id="A9AVK3"/>
<dbReference type="EMBL" id="CP000875">
    <property type="protein sequence ID" value="ABX04694.1"/>
    <property type="molecule type" value="Genomic_DNA"/>
</dbReference>
<keyword evidence="3" id="KW-1185">Reference proteome</keyword>
<dbReference type="STRING" id="316274.Haur_2053"/>
<keyword evidence="1" id="KW-1133">Transmembrane helix</keyword>
<dbReference type="BioCyc" id="HAUR316274:GHYA-2081-MONOMER"/>
<feature type="transmembrane region" description="Helical" evidence="1">
    <location>
        <begin position="191"/>
        <end position="215"/>
    </location>
</feature>
<reference evidence="2 3" key="1">
    <citation type="journal article" date="2011" name="Stand. Genomic Sci.">
        <title>Complete genome sequence of the filamentous gliding predatory bacterium Herpetosiphon aurantiacus type strain (114-95(T)).</title>
        <authorList>
            <person name="Kiss H."/>
            <person name="Nett M."/>
            <person name="Domin N."/>
            <person name="Martin K."/>
            <person name="Maresca J.A."/>
            <person name="Copeland A."/>
            <person name="Lapidus A."/>
            <person name="Lucas S."/>
            <person name="Berry K.W."/>
            <person name="Glavina Del Rio T."/>
            <person name="Dalin E."/>
            <person name="Tice H."/>
            <person name="Pitluck S."/>
            <person name="Richardson P."/>
            <person name="Bruce D."/>
            <person name="Goodwin L."/>
            <person name="Han C."/>
            <person name="Detter J.C."/>
            <person name="Schmutz J."/>
            <person name="Brettin T."/>
            <person name="Land M."/>
            <person name="Hauser L."/>
            <person name="Kyrpides N.C."/>
            <person name="Ivanova N."/>
            <person name="Goker M."/>
            <person name="Woyke T."/>
            <person name="Klenk H.P."/>
            <person name="Bryant D.A."/>
        </authorList>
    </citation>
    <scope>NUCLEOTIDE SEQUENCE [LARGE SCALE GENOMIC DNA]</scope>
    <source>
        <strain evidence="3">ATCC 23779 / DSM 785 / 114-95</strain>
    </source>
</reference>
<feature type="transmembrane region" description="Helical" evidence="1">
    <location>
        <begin position="112"/>
        <end position="129"/>
    </location>
</feature>
<evidence type="ECO:0000256" key="1">
    <source>
        <dbReference type="SAM" id="Phobius"/>
    </source>
</evidence>
<name>A9AVK3_HERA2</name>
<proteinExistence type="predicted"/>